<reference evidence="3 4" key="1">
    <citation type="submission" date="2014-04" db="EMBL/GenBank/DDBJ databases">
        <authorList>
            <consortium name="DOE Joint Genome Institute"/>
            <person name="Kuo A."/>
            <person name="Ruytinx J."/>
            <person name="Rineau F."/>
            <person name="Colpaert J."/>
            <person name="Kohler A."/>
            <person name="Nagy L.G."/>
            <person name="Floudas D."/>
            <person name="Copeland A."/>
            <person name="Barry K.W."/>
            <person name="Cichocki N."/>
            <person name="Veneault-Fourrey C."/>
            <person name="LaButti K."/>
            <person name="Lindquist E.A."/>
            <person name="Lipzen A."/>
            <person name="Lundell T."/>
            <person name="Morin E."/>
            <person name="Murat C."/>
            <person name="Sun H."/>
            <person name="Tunlid A."/>
            <person name="Henrissat B."/>
            <person name="Grigoriev I.V."/>
            <person name="Hibbett D.S."/>
            <person name="Martin F."/>
            <person name="Nordberg H.P."/>
            <person name="Cantor M.N."/>
            <person name="Hua S.X."/>
        </authorList>
    </citation>
    <scope>NUCLEOTIDE SEQUENCE [LARGE SCALE GENOMIC DNA]</scope>
    <source>
        <strain evidence="3 4">UH-Slu-Lm8-n1</strain>
    </source>
</reference>
<dbReference type="InParanoid" id="A0A0D0BJ38"/>
<feature type="domain" description="C2H2-type" evidence="2">
    <location>
        <begin position="42"/>
        <end position="66"/>
    </location>
</feature>
<dbReference type="AlphaFoldDB" id="A0A0D0BJ38"/>
<dbReference type="SMART" id="SM00355">
    <property type="entry name" value="ZnF_C2H2"/>
    <property type="match status" value="2"/>
</dbReference>
<evidence type="ECO:0000259" key="2">
    <source>
        <dbReference type="SMART" id="SM00355"/>
    </source>
</evidence>
<proteinExistence type="predicted"/>
<keyword evidence="4" id="KW-1185">Reference proteome</keyword>
<dbReference type="Gene3D" id="3.30.160.60">
    <property type="entry name" value="Classic Zinc Finger"/>
    <property type="match status" value="1"/>
</dbReference>
<dbReference type="SUPFAM" id="SSF57667">
    <property type="entry name" value="beta-beta-alpha zinc fingers"/>
    <property type="match status" value="1"/>
</dbReference>
<reference evidence="4" key="2">
    <citation type="submission" date="2015-01" db="EMBL/GenBank/DDBJ databases">
        <title>Evolutionary Origins and Diversification of the Mycorrhizal Mutualists.</title>
        <authorList>
            <consortium name="DOE Joint Genome Institute"/>
            <consortium name="Mycorrhizal Genomics Consortium"/>
            <person name="Kohler A."/>
            <person name="Kuo A."/>
            <person name="Nagy L.G."/>
            <person name="Floudas D."/>
            <person name="Copeland A."/>
            <person name="Barry K.W."/>
            <person name="Cichocki N."/>
            <person name="Veneault-Fourrey C."/>
            <person name="LaButti K."/>
            <person name="Lindquist E.A."/>
            <person name="Lipzen A."/>
            <person name="Lundell T."/>
            <person name="Morin E."/>
            <person name="Murat C."/>
            <person name="Riley R."/>
            <person name="Ohm R."/>
            <person name="Sun H."/>
            <person name="Tunlid A."/>
            <person name="Henrissat B."/>
            <person name="Grigoriev I.V."/>
            <person name="Hibbett D.S."/>
            <person name="Martin F."/>
        </authorList>
    </citation>
    <scope>NUCLEOTIDE SEQUENCE [LARGE SCALE GENOMIC DNA]</scope>
    <source>
        <strain evidence="4">UH-Slu-Lm8-n1</strain>
    </source>
</reference>
<dbReference type="HOGENOM" id="CLU_1950244_0_0_1"/>
<dbReference type="STRING" id="930992.A0A0D0BJ38"/>
<evidence type="ECO:0000256" key="1">
    <source>
        <dbReference type="SAM" id="MobiDB-lite"/>
    </source>
</evidence>
<evidence type="ECO:0000313" key="3">
    <source>
        <dbReference type="EMBL" id="KIK43263.1"/>
    </source>
</evidence>
<dbReference type="EMBL" id="KN835217">
    <property type="protein sequence ID" value="KIK43263.1"/>
    <property type="molecule type" value="Genomic_DNA"/>
</dbReference>
<dbReference type="Proteomes" id="UP000054485">
    <property type="component" value="Unassembled WGS sequence"/>
</dbReference>
<evidence type="ECO:0000313" key="4">
    <source>
        <dbReference type="Proteomes" id="UP000054485"/>
    </source>
</evidence>
<gene>
    <name evidence="3" type="ORF">CY34DRAFT_82123</name>
</gene>
<dbReference type="OrthoDB" id="654211at2759"/>
<organism evidence="3 4">
    <name type="scientific">Suillus luteus UH-Slu-Lm8-n1</name>
    <dbReference type="NCBI Taxonomy" id="930992"/>
    <lineage>
        <taxon>Eukaryota</taxon>
        <taxon>Fungi</taxon>
        <taxon>Dikarya</taxon>
        <taxon>Basidiomycota</taxon>
        <taxon>Agaricomycotina</taxon>
        <taxon>Agaricomycetes</taxon>
        <taxon>Agaricomycetidae</taxon>
        <taxon>Boletales</taxon>
        <taxon>Suillineae</taxon>
        <taxon>Suillaceae</taxon>
        <taxon>Suillus</taxon>
    </lineage>
</organism>
<dbReference type="InterPro" id="IPR013087">
    <property type="entry name" value="Znf_C2H2_type"/>
</dbReference>
<feature type="domain" description="C2H2-type" evidence="2">
    <location>
        <begin position="72"/>
        <end position="95"/>
    </location>
</feature>
<accession>A0A0D0BJ38</accession>
<dbReference type="InterPro" id="IPR036236">
    <property type="entry name" value="Znf_C2H2_sf"/>
</dbReference>
<protein>
    <recommendedName>
        <fullName evidence="2">C2H2-type domain-containing protein</fullName>
    </recommendedName>
</protein>
<name>A0A0D0BJ38_9AGAM</name>
<feature type="region of interest" description="Disordered" evidence="1">
    <location>
        <begin position="1"/>
        <end position="22"/>
    </location>
</feature>
<sequence>MRNAIDSESKWQLGNRDKPMNRKADLDKHVRTHYKDNDAFIHTCPYANCTYKTIQKTNLQTHIGKHTGDLSHRCPECPFTTNYPSSLITHRKKSHGYKPRAGRGFEETAQAGAWVSCDICAHLMHSPYL</sequence>